<proteinExistence type="predicted"/>
<gene>
    <name evidence="1" type="ORF">CY34DRAFT_14073</name>
</gene>
<reference evidence="1 2" key="1">
    <citation type="submission" date="2014-04" db="EMBL/GenBank/DDBJ databases">
        <authorList>
            <consortium name="DOE Joint Genome Institute"/>
            <person name="Kuo A."/>
            <person name="Ruytinx J."/>
            <person name="Rineau F."/>
            <person name="Colpaert J."/>
            <person name="Kohler A."/>
            <person name="Nagy L.G."/>
            <person name="Floudas D."/>
            <person name="Copeland A."/>
            <person name="Barry K.W."/>
            <person name="Cichocki N."/>
            <person name="Veneault-Fourrey C."/>
            <person name="LaButti K."/>
            <person name="Lindquist E.A."/>
            <person name="Lipzen A."/>
            <person name="Lundell T."/>
            <person name="Morin E."/>
            <person name="Murat C."/>
            <person name="Sun H."/>
            <person name="Tunlid A."/>
            <person name="Henrissat B."/>
            <person name="Grigoriev I.V."/>
            <person name="Hibbett D.S."/>
            <person name="Martin F."/>
            <person name="Nordberg H.P."/>
            <person name="Cantor M.N."/>
            <person name="Hua S.X."/>
        </authorList>
    </citation>
    <scope>NUCLEOTIDE SEQUENCE [LARGE SCALE GENOMIC DNA]</scope>
    <source>
        <strain evidence="1 2">UH-Slu-Lm8-n1</strain>
    </source>
</reference>
<dbReference type="Proteomes" id="UP000054485">
    <property type="component" value="Unassembled WGS sequence"/>
</dbReference>
<dbReference type="HOGENOM" id="CLU_1373010_0_0_1"/>
<accession>A0A0D0APK4</accession>
<organism evidence="1 2">
    <name type="scientific">Suillus luteus UH-Slu-Lm8-n1</name>
    <dbReference type="NCBI Taxonomy" id="930992"/>
    <lineage>
        <taxon>Eukaryota</taxon>
        <taxon>Fungi</taxon>
        <taxon>Dikarya</taxon>
        <taxon>Basidiomycota</taxon>
        <taxon>Agaricomycotina</taxon>
        <taxon>Agaricomycetes</taxon>
        <taxon>Agaricomycetidae</taxon>
        <taxon>Boletales</taxon>
        <taxon>Suillineae</taxon>
        <taxon>Suillaceae</taxon>
        <taxon>Suillus</taxon>
    </lineage>
</organism>
<dbReference type="EMBL" id="KN835323">
    <property type="protein sequence ID" value="KIK39914.1"/>
    <property type="molecule type" value="Genomic_DNA"/>
</dbReference>
<protein>
    <submittedName>
        <fullName evidence="1">Uncharacterized protein</fullName>
    </submittedName>
</protein>
<dbReference type="AlphaFoldDB" id="A0A0D0APK4"/>
<name>A0A0D0APK4_9AGAM</name>
<reference evidence="2" key="2">
    <citation type="submission" date="2015-01" db="EMBL/GenBank/DDBJ databases">
        <title>Evolutionary Origins and Diversification of the Mycorrhizal Mutualists.</title>
        <authorList>
            <consortium name="DOE Joint Genome Institute"/>
            <consortium name="Mycorrhizal Genomics Consortium"/>
            <person name="Kohler A."/>
            <person name="Kuo A."/>
            <person name="Nagy L.G."/>
            <person name="Floudas D."/>
            <person name="Copeland A."/>
            <person name="Barry K.W."/>
            <person name="Cichocki N."/>
            <person name="Veneault-Fourrey C."/>
            <person name="LaButti K."/>
            <person name="Lindquist E.A."/>
            <person name="Lipzen A."/>
            <person name="Lundell T."/>
            <person name="Morin E."/>
            <person name="Murat C."/>
            <person name="Riley R."/>
            <person name="Ohm R."/>
            <person name="Sun H."/>
            <person name="Tunlid A."/>
            <person name="Henrissat B."/>
            <person name="Grigoriev I.V."/>
            <person name="Hibbett D.S."/>
            <person name="Martin F."/>
        </authorList>
    </citation>
    <scope>NUCLEOTIDE SEQUENCE [LARGE SCALE GENOMIC DNA]</scope>
    <source>
        <strain evidence="2">UH-Slu-Lm8-n1</strain>
    </source>
</reference>
<dbReference type="InParanoid" id="A0A0D0APK4"/>
<keyword evidence="2" id="KW-1185">Reference proteome</keyword>
<evidence type="ECO:0000313" key="2">
    <source>
        <dbReference type="Proteomes" id="UP000054485"/>
    </source>
</evidence>
<dbReference type="OrthoDB" id="2613981at2759"/>
<evidence type="ECO:0000313" key="1">
    <source>
        <dbReference type="EMBL" id="KIK39914.1"/>
    </source>
</evidence>
<sequence length="199" mass="22399">MKPGREEGTYNNPLMDCSSMSEYLDVLSAHDQLRDRKRLKTVYFQTGDDHRPLDLGFPASDDDQITNTHKHPQLDMLDMQFPTLSNAEQSNYNMLDLGFPLELDVGDVLDLGFTIEVSDPAGNTDGALEMGFDTNDISPDESPLEMGFDVDPTHDSPLEMSFDMDPLHFDLDRSFIVIQPDPIGFVIQRAVGDLYIAMY</sequence>